<feature type="coiled-coil region" evidence="7">
    <location>
        <begin position="29"/>
        <end position="56"/>
    </location>
</feature>
<dbReference type="GO" id="GO:0006952">
    <property type="term" value="P:defense response"/>
    <property type="evidence" value="ECO:0007669"/>
    <property type="project" value="UniProtKB-KW"/>
</dbReference>
<keyword evidence="7" id="KW-0175">Coiled coil</keyword>
<sequence length="894" mass="102368">MAGCFSVSFSCDKVVDQVSQSLCLSGSYIHKLAKNLASLEKAMGLLKAKRDDVEGRVKREEFTGRKKRLSQVQVWLTNVLTIENEFSDLLGTKDVEIQRLCLFGSCSKNVKKSYLYGKRVVLMLIEVDSLSSQGVFNEVTVAAPVAEVEDMPIQQHTIVGQETILERVWNRLMEEGVEIVGLYGMGGVGKTILLTQINNIFSEKCSGFGIVLWVVVSRIPEIHRIQGDIGKRLGLGGKEWDDKNDYQRAHDIRSVLQKQKFVLLLDDIWEKVNLEALGVPQPNLQNGCKIAFTTRSRDVCVRMGVHDPMELSCLEPDKAWELFQMKVGENTLKGHPDISELARKVAGKCCGLPLALSVIGETMACKRMVQEWHNAVDVLSSNAAEFYDMEVQILPILKFSYDNLNKEQVQSCFLYCSLFPEDHRIEKERLIDYWICEGLIDENESRERELSQGYEIIGILVRACLLLEEAINKEPVKMHDVVREMALWIASDLGKHKERWVVQAGVGLREVPKVKNWNSMRRMSLMENGIESITGSPECLELTTLFLQKNDSLLHISDEFFRCIPMLVVLDLSGNSSLRKLPNEISKLVSLRYLDLSWTCMKWLPDGLQELKKLRYLRLDYMKKLKSISGVSNLSSLRKLQLIQSKTSLEMSLLEELQLLEQLEVLNISIKSSLDAEKLIHAPRLVKCLQIVVLRGLQSSGVLTLPDMDNLRKVIIRKCEMCEIKIERINVSLSWNRIPTTHGFPNLSTVHIRSCDGLKDLTWLLFAPNLTSLEVLDSKLVEEIISQEKATTMSVIIPFQKLESLRLHNLPMLRNIYWLPLPFQCLKTIHITKCPELRKLPLDSKSDMTVEELVIKYQEEEWYERVEWDDEGTRLRFLPSFKFFGPEWQVMYVR</sequence>
<evidence type="ECO:0000259" key="8">
    <source>
        <dbReference type="Pfam" id="PF00931"/>
    </source>
</evidence>
<reference evidence="12" key="1">
    <citation type="journal article" date="2013" name="Nat. Genet.">
        <title>The Capsella rubella genome and the genomic consequences of rapid mating system evolution.</title>
        <authorList>
            <person name="Slotte T."/>
            <person name="Hazzouri K.M."/>
            <person name="Agren J.A."/>
            <person name="Koenig D."/>
            <person name="Maumus F."/>
            <person name="Guo Y.L."/>
            <person name="Steige K."/>
            <person name="Platts A.E."/>
            <person name="Escobar J.S."/>
            <person name="Newman L.K."/>
            <person name="Wang W."/>
            <person name="Mandakova T."/>
            <person name="Vello E."/>
            <person name="Smith L.M."/>
            <person name="Henz S.R."/>
            <person name="Steffen J."/>
            <person name="Takuno S."/>
            <person name="Brandvain Y."/>
            <person name="Coop G."/>
            <person name="Andolfatto P."/>
            <person name="Hu T.T."/>
            <person name="Blanchette M."/>
            <person name="Clark R.M."/>
            <person name="Quesneville H."/>
            <person name="Nordborg M."/>
            <person name="Gaut B.S."/>
            <person name="Lysak M.A."/>
            <person name="Jenkins J."/>
            <person name="Grimwood J."/>
            <person name="Chapman J."/>
            <person name="Prochnik S."/>
            <person name="Shu S."/>
            <person name="Rokhsar D."/>
            <person name="Schmutz J."/>
            <person name="Weigel D."/>
            <person name="Wright S.I."/>
        </authorList>
    </citation>
    <scope>NUCLEOTIDE SEQUENCE [LARGE SCALE GENOMIC DNA]</scope>
    <source>
        <strain evidence="12">cv. Monte Gargano</strain>
    </source>
</reference>
<keyword evidence="4" id="KW-0547">Nucleotide-binding</keyword>
<dbReference type="Gene3D" id="3.80.10.10">
    <property type="entry name" value="Ribonuclease Inhibitor"/>
    <property type="match status" value="1"/>
</dbReference>
<accession>R0IA23</accession>
<keyword evidence="3" id="KW-0677">Repeat</keyword>
<name>R0IA23_9BRAS</name>
<evidence type="ECO:0000256" key="2">
    <source>
        <dbReference type="ARBA" id="ARBA00022614"/>
    </source>
</evidence>
<dbReference type="GO" id="GO:0005524">
    <property type="term" value="F:ATP binding"/>
    <property type="evidence" value="ECO:0007669"/>
    <property type="project" value="UniProtKB-KW"/>
</dbReference>
<gene>
    <name evidence="11" type="ORF">CARUB_v10012293mg</name>
</gene>
<evidence type="ECO:0000313" key="11">
    <source>
        <dbReference type="EMBL" id="EOA39284.1"/>
    </source>
</evidence>
<dbReference type="SUPFAM" id="SSF52058">
    <property type="entry name" value="L domain-like"/>
    <property type="match status" value="1"/>
</dbReference>
<feature type="domain" description="Disease resistance protein winged helix" evidence="9">
    <location>
        <begin position="418"/>
        <end position="486"/>
    </location>
</feature>
<dbReference type="Pfam" id="PF23559">
    <property type="entry name" value="WHD_DRP"/>
    <property type="match status" value="1"/>
</dbReference>
<dbReference type="InterPro" id="IPR058922">
    <property type="entry name" value="WHD_DRP"/>
</dbReference>
<dbReference type="Pfam" id="PF00931">
    <property type="entry name" value="NB-ARC"/>
    <property type="match status" value="1"/>
</dbReference>
<evidence type="ECO:0000256" key="4">
    <source>
        <dbReference type="ARBA" id="ARBA00022741"/>
    </source>
</evidence>
<feature type="domain" description="NB-ARC" evidence="8">
    <location>
        <begin position="161"/>
        <end position="332"/>
    </location>
</feature>
<dbReference type="InterPro" id="IPR042197">
    <property type="entry name" value="Apaf_helical"/>
</dbReference>
<dbReference type="PANTHER" id="PTHR33463:SF220">
    <property type="entry name" value="NB-ARC DOMAIN-CONTAINING PROTEIN"/>
    <property type="match status" value="1"/>
</dbReference>
<dbReference type="FunFam" id="3.40.50.300:FF:001091">
    <property type="entry name" value="Probable disease resistance protein At1g61300"/>
    <property type="match status" value="1"/>
</dbReference>
<dbReference type="InterPro" id="IPR002182">
    <property type="entry name" value="NB-ARC"/>
</dbReference>
<dbReference type="FunFam" id="1.10.8.430:FF:000003">
    <property type="entry name" value="Probable disease resistance protein At5g66910"/>
    <property type="match status" value="1"/>
</dbReference>
<evidence type="ECO:0000256" key="6">
    <source>
        <dbReference type="ARBA" id="ARBA00022840"/>
    </source>
</evidence>
<dbReference type="SUPFAM" id="SSF52540">
    <property type="entry name" value="P-loop containing nucleoside triphosphate hydrolases"/>
    <property type="match status" value="1"/>
</dbReference>
<dbReference type="InterPro" id="IPR032675">
    <property type="entry name" value="LRR_dom_sf"/>
</dbReference>
<evidence type="ECO:0000256" key="3">
    <source>
        <dbReference type="ARBA" id="ARBA00022737"/>
    </source>
</evidence>
<dbReference type="EMBL" id="KB870805">
    <property type="protein sequence ID" value="EOA39284.1"/>
    <property type="molecule type" value="Genomic_DNA"/>
</dbReference>
<keyword evidence="2" id="KW-0433">Leucine-rich repeat</keyword>
<dbReference type="eggNOG" id="KOG4658">
    <property type="taxonomic scope" value="Eukaryota"/>
</dbReference>
<dbReference type="OrthoDB" id="664960at2759"/>
<comment type="similarity">
    <text evidence="1">Belongs to the disease resistance NB-LRR family.</text>
</comment>
<dbReference type="FunFam" id="1.10.10.10:FF:000322">
    <property type="entry name" value="Probable disease resistance protein At1g63360"/>
    <property type="match status" value="1"/>
</dbReference>
<dbReference type="PRINTS" id="PR00364">
    <property type="entry name" value="DISEASERSIST"/>
</dbReference>
<dbReference type="Gene3D" id="1.10.8.430">
    <property type="entry name" value="Helical domain of apoptotic protease-activating factors"/>
    <property type="match status" value="1"/>
</dbReference>
<organism evidence="11 12">
    <name type="scientific">Capsella rubella</name>
    <dbReference type="NCBI Taxonomy" id="81985"/>
    <lineage>
        <taxon>Eukaryota</taxon>
        <taxon>Viridiplantae</taxon>
        <taxon>Streptophyta</taxon>
        <taxon>Embryophyta</taxon>
        <taxon>Tracheophyta</taxon>
        <taxon>Spermatophyta</taxon>
        <taxon>Magnoliopsida</taxon>
        <taxon>eudicotyledons</taxon>
        <taxon>Gunneridae</taxon>
        <taxon>Pentapetalae</taxon>
        <taxon>rosids</taxon>
        <taxon>malvids</taxon>
        <taxon>Brassicales</taxon>
        <taxon>Brassicaceae</taxon>
        <taxon>Camelineae</taxon>
        <taxon>Capsella</taxon>
    </lineage>
</organism>
<dbReference type="Proteomes" id="UP000029121">
    <property type="component" value="Unassembled WGS sequence"/>
</dbReference>
<keyword evidence="12" id="KW-1185">Reference proteome</keyword>
<dbReference type="GO" id="GO:0043531">
    <property type="term" value="F:ADP binding"/>
    <property type="evidence" value="ECO:0007669"/>
    <property type="project" value="InterPro"/>
</dbReference>
<proteinExistence type="inferred from homology"/>
<evidence type="ECO:0000259" key="10">
    <source>
        <dbReference type="Pfam" id="PF23598"/>
    </source>
</evidence>
<dbReference type="KEGG" id="crb:17899449"/>
<dbReference type="STRING" id="81985.R0IA23"/>
<evidence type="ECO:0000313" key="12">
    <source>
        <dbReference type="Proteomes" id="UP000029121"/>
    </source>
</evidence>
<evidence type="ECO:0000259" key="9">
    <source>
        <dbReference type="Pfam" id="PF23559"/>
    </source>
</evidence>
<evidence type="ECO:0000256" key="5">
    <source>
        <dbReference type="ARBA" id="ARBA00022821"/>
    </source>
</evidence>
<evidence type="ECO:0000256" key="7">
    <source>
        <dbReference type="SAM" id="Coils"/>
    </source>
</evidence>
<feature type="domain" description="Disease resistance R13L4/SHOC-2-like LRR" evidence="10">
    <location>
        <begin position="521"/>
        <end position="808"/>
    </location>
</feature>
<dbReference type="InterPro" id="IPR050905">
    <property type="entry name" value="Plant_NBS-LRR"/>
</dbReference>
<dbReference type="InterPro" id="IPR036388">
    <property type="entry name" value="WH-like_DNA-bd_sf"/>
</dbReference>
<dbReference type="Gene3D" id="3.40.50.300">
    <property type="entry name" value="P-loop containing nucleotide triphosphate hydrolases"/>
    <property type="match status" value="1"/>
</dbReference>
<dbReference type="Pfam" id="PF23598">
    <property type="entry name" value="LRR_14"/>
    <property type="match status" value="1"/>
</dbReference>
<dbReference type="AlphaFoldDB" id="R0IA23"/>
<dbReference type="Gene3D" id="1.10.10.10">
    <property type="entry name" value="Winged helix-like DNA-binding domain superfamily/Winged helix DNA-binding domain"/>
    <property type="match status" value="1"/>
</dbReference>
<keyword evidence="5" id="KW-0611">Plant defense</keyword>
<keyword evidence="6" id="KW-0067">ATP-binding</keyword>
<protein>
    <submittedName>
        <fullName evidence="11">Uncharacterized protein</fullName>
    </submittedName>
</protein>
<evidence type="ECO:0000256" key="1">
    <source>
        <dbReference type="ARBA" id="ARBA00008894"/>
    </source>
</evidence>
<dbReference type="PANTHER" id="PTHR33463">
    <property type="entry name" value="NB-ARC DOMAIN-CONTAINING PROTEIN-RELATED"/>
    <property type="match status" value="1"/>
</dbReference>
<dbReference type="InterPro" id="IPR055414">
    <property type="entry name" value="LRR_R13L4/SHOC2-like"/>
</dbReference>
<dbReference type="InterPro" id="IPR027417">
    <property type="entry name" value="P-loop_NTPase"/>
</dbReference>